<dbReference type="EMBL" id="CEKZ01000003">
    <property type="protein sequence ID" value="CEQ03109.1"/>
    <property type="molecule type" value="Genomic_DNA"/>
</dbReference>
<evidence type="ECO:0000256" key="1">
    <source>
        <dbReference type="SAM" id="MobiDB-lite"/>
    </source>
</evidence>
<gene>
    <name evidence="2" type="ORF">R28058_08421</name>
</gene>
<evidence type="ECO:0000313" key="2">
    <source>
        <dbReference type="EMBL" id="CEQ03109.1"/>
    </source>
</evidence>
<dbReference type="Proteomes" id="UP000049127">
    <property type="component" value="Unassembled WGS sequence"/>
</dbReference>
<evidence type="ECO:0000313" key="3">
    <source>
        <dbReference type="Proteomes" id="UP000049127"/>
    </source>
</evidence>
<reference evidence="2 3" key="1">
    <citation type="submission" date="2015-01" db="EMBL/GenBank/DDBJ databases">
        <authorList>
            <person name="Aslett A.Martin."/>
            <person name="De Silva Nishadi"/>
        </authorList>
    </citation>
    <scope>NUCLEOTIDE SEQUENCE [LARGE SCALE GENOMIC DNA]</scope>
    <source>
        <strain evidence="2 3">R28058</strain>
    </source>
</reference>
<dbReference type="RefSeq" id="WP_055341585.1">
    <property type="nucleotide sequence ID" value="NZ_CDNI01000003.1"/>
</dbReference>
<feature type="compositionally biased region" description="Polar residues" evidence="1">
    <location>
        <begin position="42"/>
        <end position="54"/>
    </location>
</feature>
<proteinExistence type="predicted"/>
<name>A0A0C7R4K4_PARSO</name>
<protein>
    <submittedName>
        <fullName evidence="2">Uncharacterized protein</fullName>
    </submittedName>
</protein>
<feature type="region of interest" description="Disordered" evidence="1">
    <location>
        <begin position="42"/>
        <end position="61"/>
    </location>
</feature>
<organism evidence="2 3">
    <name type="scientific">Paraclostridium sordellii</name>
    <name type="common">Clostridium sordellii</name>
    <dbReference type="NCBI Taxonomy" id="1505"/>
    <lineage>
        <taxon>Bacteria</taxon>
        <taxon>Bacillati</taxon>
        <taxon>Bacillota</taxon>
        <taxon>Clostridia</taxon>
        <taxon>Peptostreptococcales</taxon>
        <taxon>Peptostreptococcaceae</taxon>
        <taxon>Paraclostridium</taxon>
    </lineage>
</organism>
<sequence>MFFLLTSNKSIRQNTNYATGEDLLNKVDIILGNSLNNPQELNNSHILNNTNFPENENELEN</sequence>
<dbReference type="AlphaFoldDB" id="A0A0C7R4K4"/>
<accession>A0A0C7R4K4</accession>